<sequence length="123" mass="14011">MDSIIFSYVLNKCTIIRILSALVKAKSVTRSTVRSSHRSLVVIGCCCSHTIHKCAKTLLNHLFYKLDMSLLINVFTPYYTCIHQVKLNLLPMCTFQLDESGVKIMNVENVEEQLLGRTLVENF</sequence>
<evidence type="ECO:0000313" key="2">
    <source>
        <dbReference type="Proteomes" id="UP001181693"/>
    </source>
</evidence>
<comment type="caution">
    <text evidence="1">The sequence shown here is derived from an EMBL/GenBank/DDBJ whole genome shotgun (WGS) entry which is preliminary data.</text>
</comment>
<protein>
    <submittedName>
        <fullName evidence="1">Uncharacterized protein</fullName>
    </submittedName>
</protein>
<dbReference type="AlphaFoldDB" id="A0AAV3ATD0"/>
<organism evidence="1 2">
    <name type="scientific">Pyxicephalus adspersus</name>
    <name type="common">African bullfrog</name>
    <dbReference type="NCBI Taxonomy" id="30357"/>
    <lineage>
        <taxon>Eukaryota</taxon>
        <taxon>Metazoa</taxon>
        <taxon>Chordata</taxon>
        <taxon>Craniata</taxon>
        <taxon>Vertebrata</taxon>
        <taxon>Euteleostomi</taxon>
        <taxon>Amphibia</taxon>
        <taxon>Batrachia</taxon>
        <taxon>Anura</taxon>
        <taxon>Neobatrachia</taxon>
        <taxon>Ranoidea</taxon>
        <taxon>Pyxicephalidae</taxon>
        <taxon>Pyxicephalinae</taxon>
        <taxon>Pyxicephalus</taxon>
    </lineage>
</organism>
<proteinExistence type="predicted"/>
<gene>
    <name evidence="1" type="ORF">GDO54_011521</name>
</gene>
<dbReference type="Proteomes" id="UP001181693">
    <property type="component" value="Unassembled WGS sequence"/>
</dbReference>
<evidence type="ECO:0000313" key="1">
    <source>
        <dbReference type="EMBL" id="DBA27362.1"/>
    </source>
</evidence>
<name>A0AAV3ATD0_PYXAD</name>
<reference evidence="1" key="1">
    <citation type="thesis" date="2020" institute="ProQuest LLC" country="789 East Eisenhower Parkway, Ann Arbor, MI, USA">
        <title>Comparative Genomics and Chromosome Evolution.</title>
        <authorList>
            <person name="Mudd A.B."/>
        </authorList>
    </citation>
    <scope>NUCLEOTIDE SEQUENCE</scope>
    <source>
        <strain evidence="1">1538</strain>
        <tissue evidence="1">Blood</tissue>
    </source>
</reference>
<dbReference type="EMBL" id="DYDO01000004">
    <property type="protein sequence ID" value="DBA27362.1"/>
    <property type="molecule type" value="Genomic_DNA"/>
</dbReference>
<keyword evidence="2" id="KW-1185">Reference proteome</keyword>
<accession>A0AAV3ATD0</accession>